<feature type="domain" description="C2H2-type" evidence="8">
    <location>
        <begin position="437"/>
        <end position="465"/>
    </location>
</feature>
<dbReference type="GO" id="GO:0005634">
    <property type="term" value="C:nucleus"/>
    <property type="evidence" value="ECO:0007669"/>
    <property type="project" value="InterPro"/>
</dbReference>
<dbReference type="Pfam" id="PF00096">
    <property type="entry name" value="zf-C2H2"/>
    <property type="match status" value="1"/>
</dbReference>
<keyword evidence="3 5" id="KW-0863">Zinc-finger</keyword>
<evidence type="ECO:0000313" key="11">
    <source>
        <dbReference type="Proteomes" id="UP001154114"/>
    </source>
</evidence>
<dbReference type="PROSITE" id="PS51915">
    <property type="entry name" value="ZAD"/>
    <property type="match status" value="1"/>
</dbReference>
<feature type="domain" description="C2H2-type" evidence="8">
    <location>
        <begin position="348"/>
        <end position="375"/>
    </location>
</feature>
<dbReference type="GO" id="GO:0008270">
    <property type="term" value="F:zinc ion binding"/>
    <property type="evidence" value="ECO:0007669"/>
    <property type="project" value="UniProtKB-UniRule"/>
</dbReference>
<feature type="compositionally biased region" description="Basic and acidic residues" evidence="7">
    <location>
        <begin position="378"/>
        <end position="389"/>
    </location>
</feature>
<evidence type="ECO:0000256" key="4">
    <source>
        <dbReference type="ARBA" id="ARBA00022833"/>
    </source>
</evidence>
<dbReference type="InterPro" id="IPR012934">
    <property type="entry name" value="Znf_AD"/>
</dbReference>
<dbReference type="PANTHER" id="PTHR24379">
    <property type="entry name" value="KRAB AND ZINC FINGER DOMAIN-CONTAINING"/>
    <property type="match status" value="1"/>
</dbReference>
<evidence type="ECO:0000256" key="5">
    <source>
        <dbReference type="PROSITE-ProRule" id="PRU00042"/>
    </source>
</evidence>
<dbReference type="GO" id="GO:0000981">
    <property type="term" value="F:DNA-binding transcription factor activity, RNA polymerase II-specific"/>
    <property type="evidence" value="ECO:0007669"/>
    <property type="project" value="TreeGrafter"/>
</dbReference>
<dbReference type="EMBL" id="LR824029">
    <property type="protein sequence ID" value="CAH0598800.1"/>
    <property type="molecule type" value="Genomic_DNA"/>
</dbReference>
<dbReference type="OrthoDB" id="6102613at2759"/>
<dbReference type="InterPro" id="IPR013087">
    <property type="entry name" value="Znf_C2H2_type"/>
</dbReference>
<gene>
    <name evidence="10" type="ORF">CINC_LOCUS8438</name>
</gene>
<dbReference type="PROSITE" id="PS00028">
    <property type="entry name" value="ZINC_FINGER_C2H2_1"/>
    <property type="match status" value="6"/>
</dbReference>
<feature type="binding site" evidence="6">
    <location>
        <position position="24"/>
    </location>
    <ligand>
        <name>Zn(2+)</name>
        <dbReference type="ChEBI" id="CHEBI:29105"/>
    </ligand>
</feature>
<keyword evidence="11" id="KW-1185">Reference proteome</keyword>
<feature type="binding site" evidence="6">
    <location>
        <position position="27"/>
    </location>
    <ligand>
        <name>Zn(2+)</name>
        <dbReference type="ChEBI" id="CHEBI:29105"/>
    </ligand>
</feature>
<feature type="domain" description="C2H2-type" evidence="8">
    <location>
        <begin position="286"/>
        <end position="313"/>
    </location>
</feature>
<evidence type="ECO:0000256" key="3">
    <source>
        <dbReference type="ARBA" id="ARBA00022771"/>
    </source>
</evidence>
<proteinExistence type="predicted"/>
<organism evidence="10 11">
    <name type="scientific">Chrysodeixis includens</name>
    <name type="common">Soybean looper</name>
    <name type="synonym">Pseudoplusia includens</name>
    <dbReference type="NCBI Taxonomy" id="689277"/>
    <lineage>
        <taxon>Eukaryota</taxon>
        <taxon>Metazoa</taxon>
        <taxon>Ecdysozoa</taxon>
        <taxon>Arthropoda</taxon>
        <taxon>Hexapoda</taxon>
        <taxon>Insecta</taxon>
        <taxon>Pterygota</taxon>
        <taxon>Neoptera</taxon>
        <taxon>Endopterygota</taxon>
        <taxon>Lepidoptera</taxon>
        <taxon>Glossata</taxon>
        <taxon>Ditrysia</taxon>
        <taxon>Noctuoidea</taxon>
        <taxon>Noctuidae</taxon>
        <taxon>Plusiinae</taxon>
        <taxon>Chrysodeixis</taxon>
    </lineage>
</organism>
<keyword evidence="4 6" id="KW-0862">Zinc</keyword>
<evidence type="ECO:0000256" key="1">
    <source>
        <dbReference type="ARBA" id="ARBA00022723"/>
    </source>
</evidence>
<accession>A0A9P0BXI6</accession>
<dbReference type="Pfam" id="PF12874">
    <property type="entry name" value="zf-met"/>
    <property type="match status" value="1"/>
</dbReference>
<feature type="binding site" evidence="6">
    <location>
        <position position="72"/>
    </location>
    <ligand>
        <name>Zn(2+)</name>
        <dbReference type="ChEBI" id="CHEBI:29105"/>
    </ligand>
</feature>
<evidence type="ECO:0000259" key="9">
    <source>
        <dbReference type="PROSITE" id="PS51915"/>
    </source>
</evidence>
<evidence type="ECO:0000259" key="8">
    <source>
        <dbReference type="PROSITE" id="PS50157"/>
    </source>
</evidence>
<dbReference type="SMART" id="SM00355">
    <property type="entry name" value="ZnF_C2H2"/>
    <property type="match status" value="8"/>
</dbReference>
<sequence length="587" mass="68224">MANSLDLKLVLKHLSNGTLGENLCIICLSPLQDQYENIFTEICKQDKNYCIADVLQTMCQITLTETDNYNVCVNCFMMASMAHKFYLLSKRSYEILEFYSDQVLSNLDQIEIPDHSTNDTLCMSLPEISTETPVYDFNLHGIGKKGKKRVSTIETEKKPVLLKEVKQESAEDDVVVIINDNNEPAFYKVKPDGSLGLVNDREKANYKVAFAKELPTEEQPKRRRKRGPMSLKLCFYCPVKYRFAAKLKEHMKLEHKVDLFVCKVCKAMTEDEQEYHNHLKTHTNIHQCALCNTVFKKRDTIINHLKWHEKMRNISQAENAHICEICGVILEDEDGLKQHYESKHYKKFTCYYCGRMYKGEMSFDMHIKKHEANIQAESLKKKQDKHDASSKSQKPAVETPKQDGNKKKCMCSTCGRDFVDERSLMWHQRLHNNERPYNCDVCGRGFVSLNRRNQHALCAHTAPTRRCPLCPALFHLRSMINTHIKKVHLKAHKRRNRISKHQNVFWRTEAVPIQELSVDIQNDILELQAANNEQDWVTLLQLISYYELETSSFASESRNNVLFVIIGRGKVFSHYSMYELVIKSFSL</sequence>
<dbReference type="Proteomes" id="UP001154114">
    <property type="component" value="Chromosome 26"/>
</dbReference>
<name>A0A9P0BXI6_CHRIL</name>
<keyword evidence="1 6" id="KW-0479">Metal-binding</keyword>
<dbReference type="PANTHER" id="PTHR24379:SF127">
    <property type="entry name" value="BLOODY FINGERS-RELATED"/>
    <property type="match status" value="1"/>
</dbReference>
<feature type="domain" description="ZAD" evidence="9">
    <location>
        <begin position="22"/>
        <end position="99"/>
    </location>
</feature>
<evidence type="ECO:0000256" key="2">
    <source>
        <dbReference type="ARBA" id="ARBA00022737"/>
    </source>
</evidence>
<dbReference type="SUPFAM" id="SSF57667">
    <property type="entry name" value="beta-beta-alpha zinc fingers"/>
    <property type="match status" value="1"/>
</dbReference>
<dbReference type="SMART" id="SM00868">
    <property type="entry name" value="zf-AD"/>
    <property type="match status" value="1"/>
</dbReference>
<dbReference type="AlphaFoldDB" id="A0A9P0BXI6"/>
<dbReference type="PROSITE" id="PS50157">
    <property type="entry name" value="ZINC_FINGER_C2H2_2"/>
    <property type="match status" value="4"/>
</dbReference>
<protein>
    <submittedName>
        <fullName evidence="10">Uncharacterized protein</fullName>
    </submittedName>
</protein>
<dbReference type="Gene3D" id="3.30.160.60">
    <property type="entry name" value="Classic Zinc Finger"/>
    <property type="match status" value="4"/>
</dbReference>
<feature type="domain" description="C2H2-type" evidence="8">
    <location>
        <begin position="409"/>
        <end position="436"/>
    </location>
</feature>
<feature type="binding site" evidence="6">
    <location>
        <position position="75"/>
    </location>
    <ligand>
        <name>Zn(2+)</name>
        <dbReference type="ChEBI" id="CHEBI:29105"/>
    </ligand>
</feature>
<evidence type="ECO:0000313" key="10">
    <source>
        <dbReference type="EMBL" id="CAH0598800.1"/>
    </source>
</evidence>
<dbReference type="InterPro" id="IPR036236">
    <property type="entry name" value="Znf_C2H2_sf"/>
</dbReference>
<dbReference type="GO" id="GO:0000977">
    <property type="term" value="F:RNA polymerase II transcription regulatory region sequence-specific DNA binding"/>
    <property type="evidence" value="ECO:0007669"/>
    <property type="project" value="TreeGrafter"/>
</dbReference>
<reference evidence="10" key="1">
    <citation type="submission" date="2021-12" db="EMBL/GenBank/DDBJ databases">
        <authorList>
            <person name="King R."/>
        </authorList>
    </citation>
    <scope>NUCLEOTIDE SEQUENCE</scope>
</reference>
<evidence type="ECO:0000256" key="7">
    <source>
        <dbReference type="SAM" id="MobiDB-lite"/>
    </source>
</evidence>
<keyword evidence="2" id="KW-0677">Repeat</keyword>
<feature type="region of interest" description="Disordered" evidence="7">
    <location>
        <begin position="378"/>
        <end position="408"/>
    </location>
</feature>
<evidence type="ECO:0000256" key="6">
    <source>
        <dbReference type="PROSITE-ProRule" id="PRU01263"/>
    </source>
</evidence>